<evidence type="ECO:0000313" key="12">
    <source>
        <dbReference type="Proteomes" id="UP000249377"/>
    </source>
</evidence>
<dbReference type="EMBL" id="QLYR01000004">
    <property type="protein sequence ID" value="RAQ28806.1"/>
    <property type="molecule type" value="Genomic_DNA"/>
</dbReference>
<dbReference type="GO" id="GO:0032259">
    <property type="term" value="P:methylation"/>
    <property type="evidence" value="ECO:0007669"/>
    <property type="project" value="UniProtKB-KW"/>
</dbReference>
<keyword evidence="6 8" id="KW-0234">DNA repair</keyword>
<dbReference type="InterPro" id="IPR014048">
    <property type="entry name" value="MethylDNA_cys_MeTrfase_DNA-bd"/>
</dbReference>
<reference evidence="11 12" key="1">
    <citation type="submission" date="2018-06" db="EMBL/GenBank/DDBJ databases">
        <title>Noncontiguous genome sequence of Ruminococcaceae bacterium ASD2818.</title>
        <authorList>
            <person name="Chaplin A.V."/>
            <person name="Sokolova S.R."/>
            <person name="Kochetkova T.O."/>
            <person name="Goltsov A.Y."/>
            <person name="Trofimov D.Y."/>
            <person name="Efimov B.A."/>
        </authorList>
    </citation>
    <scope>NUCLEOTIDE SEQUENCE [LARGE SCALE GENOMIC DNA]</scope>
    <source>
        <strain evidence="11 12">ASD2818</strain>
    </source>
</reference>
<dbReference type="InterPro" id="IPR036388">
    <property type="entry name" value="WH-like_DNA-bd_sf"/>
</dbReference>
<keyword evidence="12" id="KW-1185">Reference proteome</keyword>
<dbReference type="InterPro" id="IPR036217">
    <property type="entry name" value="MethylDNA_cys_MeTrfase_DNAb"/>
</dbReference>
<comment type="subcellular location">
    <subcellularLocation>
        <location evidence="8">Cytoplasm</location>
    </subcellularLocation>
</comment>
<feature type="domain" description="Methylated-DNA-[protein]-cysteine S-methyltransferase DNA binding" evidence="9">
    <location>
        <begin position="78"/>
        <end position="163"/>
    </location>
</feature>
<keyword evidence="8" id="KW-0963">Cytoplasm</keyword>
<comment type="catalytic activity">
    <reaction evidence="1 8">
        <text>a 4-O-methyl-thymidine in DNA + L-cysteinyl-[protein] = a thymidine in DNA + S-methyl-L-cysteinyl-[protein]</text>
        <dbReference type="Rhea" id="RHEA:53428"/>
        <dbReference type="Rhea" id="RHEA-COMP:10131"/>
        <dbReference type="Rhea" id="RHEA-COMP:10132"/>
        <dbReference type="Rhea" id="RHEA-COMP:13555"/>
        <dbReference type="Rhea" id="RHEA-COMP:13556"/>
        <dbReference type="ChEBI" id="CHEBI:29950"/>
        <dbReference type="ChEBI" id="CHEBI:82612"/>
        <dbReference type="ChEBI" id="CHEBI:137386"/>
        <dbReference type="ChEBI" id="CHEBI:137387"/>
        <dbReference type="EC" id="2.1.1.63"/>
    </reaction>
</comment>
<dbReference type="GO" id="GO:0005737">
    <property type="term" value="C:cytoplasm"/>
    <property type="evidence" value="ECO:0007669"/>
    <property type="project" value="UniProtKB-SubCell"/>
</dbReference>
<dbReference type="InterPro" id="IPR023546">
    <property type="entry name" value="MGMT"/>
</dbReference>
<dbReference type="GO" id="GO:0006307">
    <property type="term" value="P:DNA alkylation repair"/>
    <property type="evidence" value="ECO:0007669"/>
    <property type="project" value="UniProtKB-UniRule"/>
</dbReference>
<dbReference type="PANTHER" id="PTHR10815:SF5">
    <property type="entry name" value="METHYLATED-DNA--PROTEIN-CYSTEINE METHYLTRANSFERASE"/>
    <property type="match status" value="1"/>
</dbReference>
<dbReference type="InterPro" id="IPR008332">
    <property type="entry name" value="MethylG_MeTrfase_N"/>
</dbReference>
<evidence type="ECO:0000256" key="6">
    <source>
        <dbReference type="ARBA" id="ARBA00023204"/>
    </source>
</evidence>
<dbReference type="InterPro" id="IPR036631">
    <property type="entry name" value="MGMT_N_sf"/>
</dbReference>
<evidence type="ECO:0000256" key="8">
    <source>
        <dbReference type="HAMAP-Rule" id="MF_00772"/>
    </source>
</evidence>
<proteinExistence type="inferred from homology"/>
<name>A0A328UJ38_9FIRM</name>
<protein>
    <recommendedName>
        <fullName evidence="8">Methylated-DNA--protein-cysteine methyltransferase</fullName>
        <ecNumber evidence="8">2.1.1.63</ecNumber>
    </recommendedName>
    <alternativeName>
        <fullName evidence="8">6-O-methylguanine-DNA methyltransferase</fullName>
        <shortName evidence="8">MGMT</shortName>
    </alternativeName>
    <alternativeName>
        <fullName evidence="8">O-6-methylguanine-DNA-alkyltransferase</fullName>
    </alternativeName>
</protein>
<keyword evidence="4 8" id="KW-0808">Transferase</keyword>
<evidence type="ECO:0000256" key="3">
    <source>
        <dbReference type="ARBA" id="ARBA00022603"/>
    </source>
</evidence>
<evidence type="ECO:0000313" key="11">
    <source>
        <dbReference type="EMBL" id="RAQ28806.1"/>
    </source>
</evidence>
<evidence type="ECO:0000256" key="4">
    <source>
        <dbReference type="ARBA" id="ARBA00022679"/>
    </source>
</evidence>
<dbReference type="Pfam" id="PF02870">
    <property type="entry name" value="Methyltransf_1N"/>
    <property type="match status" value="1"/>
</dbReference>
<evidence type="ECO:0000256" key="5">
    <source>
        <dbReference type="ARBA" id="ARBA00022763"/>
    </source>
</evidence>
<comment type="similarity">
    <text evidence="2 8">Belongs to the MGMT family.</text>
</comment>
<dbReference type="RefSeq" id="WP_112332727.1">
    <property type="nucleotide sequence ID" value="NZ_JBKYJQ010000005.1"/>
</dbReference>
<dbReference type="Gene3D" id="1.10.10.10">
    <property type="entry name" value="Winged helix-like DNA-binding domain superfamily/Winged helix DNA-binding domain"/>
    <property type="match status" value="1"/>
</dbReference>
<comment type="miscellaneous">
    <text evidence="8">This enzyme catalyzes only one turnover and therefore is not strictly catalytic. According to one definition, an enzyme is a biocatalyst that acts repeatedly and over many reaction cycles.</text>
</comment>
<keyword evidence="5 8" id="KW-0227">DNA damage</keyword>
<dbReference type="HAMAP" id="MF_00772">
    <property type="entry name" value="OGT"/>
    <property type="match status" value="1"/>
</dbReference>
<dbReference type="SUPFAM" id="SSF46767">
    <property type="entry name" value="Methylated DNA-protein cysteine methyltransferase, C-terminal domain"/>
    <property type="match status" value="1"/>
</dbReference>
<evidence type="ECO:0000256" key="2">
    <source>
        <dbReference type="ARBA" id="ARBA00008711"/>
    </source>
</evidence>
<dbReference type="FunFam" id="1.10.10.10:FF:000214">
    <property type="entry name" value="Methylated-DNA--protein-cysteine methyltransferase"/>
    <property type="match status" value="1"/>
</dbReference>
<dbReference type="EC" id="2.1.1.63" evidence="8"/>
<dbReference type="AlphaFoldDB" id="A0A328UJ38"/>
<dbReference type="GO" id="GO:0003908">
    <property type="term" value="F:methylated-DNA-[protein]-cysteine S-methyltransferase activity"/>
    <property type="evidence" value="ECO:0007669"/>
    <property type="project" value="UniProtKB-UniRule"/>
</dbReference>
<gene>
    <name evidence="11" type="ORF">DPQ25_08445</name>
</gene>
<evidence type="ECO:0000256" key="7">
    <source>
        <dbReference type="ARBA" id="ARBA00049348"/>
    </source>
</evidence>
<evidence type="ECO:0000259" key="10">
    <source>
        <dbReference type="Pfam" id="PF02870"/>
    </source>
</evidence>
<feature type="active site" description="Nucleophile; methyl group acceptor" evidence="8">
    <location>
        <position position="134"/>
    </location>
</feature>
<comment type="function">
    <text evidence="8">Involved in the cellular defense against the biological effects of O6-methylguanine (O6-MeG) and O4-methylthymine (O4-MeT) in DNA. Repairs the methylated nucleobase in DNA by stoichiometrically transferring the methyl group to a cysteine residue in the enzyme. This is a suicide reaction: the enzyme is irreversibly inactivated.</text>
</comment>
<comment type="caution">
    <text evidence="11">The sequence shown here is derived from an EMBL/GenBank/DDBJ whole genome shotgun (WGS) entry which is preliminary data.</text>
</comment>
<dbReference type="CDD" id="cd06445">
    <property type="entry name" value="ATase"/>
    <property type="match status" value="1"/>
</dbReference>
<comment type="catalytic activity">
    <reaction evidence="7 8">
        <text>a 6-O-methyl-2'-deoxyguanosine in DNA + L-cysteinyl-[protein] = S-methyl-L-cysteinyl-[protein] + a 2'-deoxyguanosine in DNA</text>
        <dbReference type="Rhea" id="RHEA:24000"/>
        <dbReference type="Rhea" id="RHEA-COMP:10131"/>
        <dbReference type="Rhea" id="RHEA-COMP:10132"/>
        <dbReference type="Rhea" id="RHEA-COMP:11367"/>
        <dbReference type="Rhea" id="RHEA-COMP:11368"/>
        <dbReference type="ChEBI" id="CHEBI:29950"/>
        <dbReference type="ChEBI" id="CHEBI:82612"/>
        <dbReference type="ChEBI" id="CHEBI:85445"/>
        <dbReference type="ChEBI" id="CHEBI:85448"/>
        <dbReference type="EC" id="2.1.1.63"/>
    </reaction>
</comment>
<dbReference type="PANTHER" id="PTHR10815">
    <property type="entry name" value="METHYLATED-DNA--PROTEIN-CYSTEINE METHYLTRANSFERASE"/>
    <property type="match status" value="1"/>
</dbReference>
<evidence type="ECO:0000256" key="1">
    <source>
        <dbReference type="ARBA" id="ARBA00001286"/>
    </source>
</evidence>
<keyword evidence="3 8" id="KW-0489">Methyltransferase</keyword>
<evidence type="ECO:0000259" key="9">
    <source>
        <dbReference type="Pfam" id="PF01035"/>
    </source>
</evidence>
<dbReference type="SUPFAM" id="SSF53155">
    <property type="entry name" value="Methylated DNA-protein cysteine methyltransferase domain"/>
    <property type="match status" value="1"/>
</dbReference>
<organism evidence="11 12">
    <name type="scientific">Hydrogeniiclostridium mannosilyticum</name>
    <dbReference type="NCBI Taxonomy" id="2764322"/>
    <lineage>
        <taxon>Bacteria</taxon>
        <taxon>Bacillati</taxon>
        <taxon>Bacillota</taxon>
        <taxon>Clostridia</taxon>
        <taxon>Eubacteriales</taxon>
        <taxon>Acutalibacteraceae</taxon>
        <taxon>Hydrogeniiclostridium</taxon>
    </lineage>
</organism>
<sequence>MQYTAAYASPLGGITLASDGESLCGLWFDGQKYFAATLSGEHEERDLPVFRQTRRWLDRYFGGEAPDFTPPLRLTGSPFRLAVWDRLLKIPYGKVVAYGEIAAALGEESGRWSRAAQAVGGAVGHNPISIIVPCHRVAGSGGSLTGYAGGIDKKRALLALEGVDLRSYFVPKKGTAL</sequence>
<dbReference type="Gene3D" id="3.30.160.70">
    <property type="entry name" value="Methylated DNA-protein cysteine methyltransferase domain"/>
    <property type="match status" value="1"/>
</dbReference>
<dbReference type="Proteomes" id="UP000249377">
    <property type="component" value="Unassembled WGS sequence"/>
</dbReference>
<accession>A0A328UJ38</accession>
<feature type="domain" description="Methylguanine DNA methyltransferase ribonuclease-like" evidence="10">
    <location>
        <begin position="3"/>
        <end position="73"/>
    </location>
</feature>
<dbReference type="Pfam" id="PF01035">
    <property type="entry name" value="DNA_binding_1"/>
    <property type="match status" value="1"/>
</dbReference>
<dbReference type="NCBIfam" id="TIGR00589">
    <property type="entry name" value="ogt"/>
    <property type="match status" value="1"/>
</dbReference>